<dbReference type="AlphaFoldDB" id="A0A4Z0KDP4"/>
<keyword evidence="4 7" id="KW-1133">Transmembrane helix</keyword>
<evidence type="ECO:0000313" key="10">
    <source>
        <dbReference type="Proteomes" id="UP000297736"/>
    </source>
</evidence>
<proteinExistence type="inferred from homology"/>
<feature type="transmembrane region" description="Helical" evidence="7">
    <location>
        <begin position="602"/>
        <end position="626"/>
    </location>
</feature>
<evidence type="ECO:0000256" key="3">
    <source>
        <dbReference type="ARBA" id="ARBA00022692"/>
    </source>
</evidence>
<feature type="transmembrane region" description="Helical" evidence="7">
    <location>
        <begin position="119"/>
        <end position="141"/>
    </location>
</feature>
<feature type="transmembrane region" description="Helical" evidence="7">
    <location>
        <begin position="12"/>
        <end position="40"/>
    </location>
</feature>
<dbReference type="PANTHER" id="PTHR30572:SF4">
    <property type="entry name" value="ABC TRANSPORTER PERMEASE YTRF"/>
    <property type="match status" value="1"/>
</dbReference>
<feature type="transmembrane region" description="Helical" evidence="7">
    <location>
        <begin position="563"/>
        <end position="590"/>
    </location>
</feature>
<keyword evidence="5 7" id="KW-0472">Membrane</keyword>
<evidence type="ECO:0000256" key="6">
    <source>
        <dbReference type="ARBA" id="ARBA00038076"/>
    </source>
</evidence>
<feature type="transmembrane region" description="Helical" evidence="7">
    <location>
        <begin position="232"/>
        <end position="251"/>
    </location>
</feature>
<feature type="transmembrane region" description="Helical" evidence="7">
    <location>
        <begin position="293"/>
        <end position="311"/>
    </location>
</feature>
<protein>
    <submittedName>
        <fullName evidence="9">FtsX-like permease family protein</fullName>
    </submittedName>
</protein>
<name>A0A4Z0KDP4_BREAU</name>
<comment type="similarity">
    <text evidence="6">Belongs to the ABC-4 integral membrane protein family.</text>
</comment>
<evidence type="ECO:0000256" key="1">
    <source>
        <dbReference type="ARBA" id="ARBA00004651"/>
    </source>
</evidence>
<evidence type="ECO:0000259" key="8">
    <source>
        <dbReference type="Pfam" id="PF02687"/>
    </source>
</evidence>
<dbReference type="InterPro" id="IPR003838">
    <property type="entry name" value="ABC3_permease_C"/>
</dbReference>
<feature type="domain" description="ABC3 transporter permease C-terminal" evidence="8">
    <location>
        <begin position="73"/>
        <end position="191"/>
    </location>
</feature>
<evidence type="ECO:0000256" key="2">
    <source>
        <dbReference type="ARBA" id="ARBA00022475"/>
    </source>
</evidence>
<evidence type="ECO:0000313" key="9">
    <source>
        <dbReference type="EMBL" id="TGD36703.1"/>
    </source>
</evidence>
<evidence type="ECO:0000256" key="7">
    <source>
        <dbReference type="SAM" id="Phobius"/>
    </source>
</evidence>
<comment type="subcellular location">
    <subcellularLocation>
        <location evidence="1">Cell membrane</location>
        <topology evidence="1">Multi-pass membrane protein</topology>
    </subcellularLocation>
</comment>
<feature type="transmembrane region" description="Helical" evidence="7">
    <location>
        <begin position="204"/>
        <end position="226"/>
    </location>
</feature>
<dbReference type="Proteomes" id="UP000297736">
    <property type="component" value="Unassembled WGS sequence"/>
</dbReference>
<evidence type="ECO:0000256" key="5">
    <source>
        <dbReference type="ARBA" id="ARBA00023136"/>
    </source>
</evidence>
<dbReference type="RefSeq" id="WP_135448402.1">
    <property type="nucleotide sequence ID" value="NZ_RHFF01000025.1"/>
</dbReference>
<feature type="transmembrane region" description="Helical" evidence="7">
    <location>
        <begin position="513"/>
        <end position="539"/>
    </location>
</feature>
<dbReference type="GO" id="GO:0005886">
    <property type="term" value="C:plasma membrane"/>
    <property type="evidence" value="ECO:0007669"/>
    <property type="project" value="UniProtKB-SubCell"/>
</dbReference>
<dbReference type="Pfam" id="PF02687">
    <property type="entry name" value="FtsX"/>
    <property type="match status" value="2"/>
</dbReference>
<gene>
    <name evidence="9" type="ORF">EB834_18605</name>
</gene>
<organism evidence="9 10">
    <name type="scientific">Brevibacterium aurantiacum</name>
    <dbReference type="NCBI Taxonomy" id="273384"/>
    <lineage>
        <taxon>Bacteria</taxon>
        <taxon>Bacillati</taxon>
        <taxon>Actinomycetota</taxon>
        <taxon>Actinomycetes</taxon>
        <taxon>Micrococcales</taxon>
        <taxon>Brevibacteriaceae</taxon>
        <taxon>Brevibacterium</taxon>
    </lineage>
</organism>
<reference evidence="9 10" key="1">
    <citation type="submission" date="2018-10" db="EMBL/GenBank/DDBJ databases">
        <title>Brevibacterium genomes from Austrain hard cheese rinds.</title>
        <authorList>
            <person name="Anast J.M."/>
            <person name="Dzieciol M."/>
            <person name="Schultz D.L."/>
            <person name="Mann E."/>
            <person name="Wagner M."/>
            <person name="Schmitz-Esser S."/>
        </authorList>
    </citation>
    <scope>NUCLEOTIDE SEQUENCE [LARGE SCALE GENOMIC DNA]</scope>
    <source>
        <strain evidence="9 10">L261</strain>
    </source>
</reference>
<dbReference type="InterPro" id="IPR050250">
    <property type="entry name" value="Macrolide_Exporter_MacB"/>
</dbReference>
<feature type="transmembrane region" description="Helical" evidence="7">
    <location>
        <begin position="161"/>
        <end position="183"/>
    </location>
</feature>
<dbReference type="GO" id="GO:0022857">
    <property type="term" value="F:transmembrane transporter activity"/>
    <property type="evidence" value="ECO:0007669"/>
    <property type="project" value="TreeGrafter"/>
</dbReference>
<dbReference type="EMBL" id="RHFF01000025">
    <property type="protein sequence ID" value="TGD36703.1"/>
    <property type="molecule type" value="Genomic_DNA"/>
</dbReference>
<accession>A0A4Z0KDP4</accession>
<feature type="domain" description="ABC3 transporter permease C-terminal" evidence="8">
    <location>
        <begin position="518"/>
        <end position="632"/>
    </location>
</feature>
<evidence type="ECO:0000256" key="4">
    <source>
        <dbReference type="ARBA" id="ARBA00022989"/>
    </source>
</evidence>
<keyword evidence="3 7" id="KW-0812">Transmembrane</keyword>
<dbReference type="PANTHER" id="PTHR30572">
    <property type="entry name" value="MEMBRANE COMPONENT OF TRANSPORTER-RELATED"/>
    <property type="match status" value="1"/>
</dbReference>
<comment type="caution">
    <text evidence="9">The sequence shown here is derived from an EMBL/GenBank/DDBJ whole genome shotgun (WGS) entry which is preliminary data.</text>
</comment>
<feature type="transmembrane region" description="Helical" evidence="7">
    <location>
        <begin position="67"/>
        <end position="91"/>
    </location>
</feature>
<sequence>MIRLAIRTFTDRWQLFVGTVLAITAGVAIVHAGMTIILGIENATAPEGLGPADAEAFNQSASGASTLTGMTVMLGAFLTIFVVGSTFSFAVDQRRGDLAVLRLGGVTSGQIRRLLLGEALLAGLIGTISGSVLGIGLTVVQRSLLSWLGTLPPDLDTPLRPSVLAVDLAIALGVSLAGAWGAARRATKVSPLDALRRSATEQKVMTVTRWIVAVIAIALTAVQAYFSATAGGMLIPLLLGLGIVITASIAMSRLSPLLVPAVAGLLSPWSRRSPVANLAVANLRDAVRRTASCAAPMIVLVSLVMGLQGILDTQTKAAAAETTQLLKADLVASGDDIDIDALEDLDGIALAAPETTVPLSVQLTRGGMPTSGPGTVVAVDPDAFRSTHLQVPETGELADFGGETIVFGPGLDNTMIADRYDEVTVNIDGDPVAVDEVARMSETLAGTDGFYIDRAILPPEVLDRPTKVLIQLEPGANAGIVARTLTEVGATSVQTPEELSVEQDSVSANENRAVMAAIVGLGSLYALISVLSTLAISIGQRRSELATLRLTGLTRAEIRRTTVLEAVAATVIGLVLGAVAAVLSLVGLWAATARVYGFPVIAIPWGLLALMTLLTAGLTIATAMIATRSALKPPAIQALGDQQ</sequence>
<keyword evidence="2" id="KW-1003">Cell membrane</keyword>